<keyword evidence="5" id="KW-0472">Membrane</keyword>
<dbReference type="Gene3D" id="1.20.120.140">
    <property type="entry name" value="Signal recognition particle SRP54, nucleotide-binding domain"/>
    <property type="match status" value="1"/>
</dbReference>
<evidence type="ECO:0000256" key="3">
    <source>
        <dbReference type="ARBA" id="ARBA00022741"/>
    </source>
</evidence>
<feature type="domain" description="SRP54-type proteins GTP-binding" evidence="10">
    <location>
        <begin position="413"/>
        <end position="426"/>
    </location>
</feature>
<organism evidence="11">
    <name type="scientific">Chromera velia CCMP2878</name>
    <dbReference type="NCBI Taxonomy" id="1169474"/>
    <lineage>
        <taxon>Eukaryota</taxon>
        <taxon>Sar</taxon>
        <taxon>Alveolata</taxon>
        <taxon>Colpodellida</taxon>
        <taxon>Chromeraceae</taxon>
        <taxon>Chromera</taxon>
    </lineage>
</organism>
<dbReference type="PROSITE" id="PS00300">
    <property type="entry name" value="SRP54"/>
    <property type="match status" value="1"/>
</dbReference>
<dbReference type="GO" id="GO:0005047">
    <property type="term" value="F:signal recognition particle binding"/>
    <property type="evidence" value="ECO:0007669"/>
    <property type="project" value="TreeGrafter"/>
</dbReference>
<evidence type="ECO:0000256" key="1">
    <source>
        <dbReference type="ARBA" id="ARBA00004170"/>
    </source>
</evidence>
<keyword evidence="9" id="KW-0732">Signal</keyword>
<feature type="signal peptide" evidence="9">
    <location>
        <begin position="1"/>
        <end position="22"/>
    </location>
</feature>
<evidence type="ECO:0000256" key="4">
    <source>
        <dbReference type="ARBA" id="ARBA00023134"/>
    </source>
</evidence>
<dbReference type="InterPro" id="IPR036225">
    <property type="entry name" value="SRP/SRP_N"/>
</dbReference>
<dbReference type="Gene3D" id="3.40.50.300">
    <property type="entry name" value="P-loop containing nucleotide triphosphate hydrolases"/>
    <property type="match status" value="1"/>
</dbReference>
<evidence type="ECO:0000256" key="7">
    <source>
        <dbReference type="SAM" id="Coils"/>
    </source>
</evidence>
<dbReference type="VEuPathDB" id="CryptoDB:Cvel_11603"/>
<dbReference type="SUPFAM" id="SSF52540">
    <property type="entry name" value="P-loop containing nucleoside triphosphate hydrolases"/>
    <property type="match status" value="1"/>
</dbReference>
<dbReference type="InterPro" id="IPR027417">
    <property type="entry name" value="P-loop_NTPase"/>
</dbReference>
<dbReference type="PANTHER" id="PTHR43134">
    <property type="entry name" value="SIGNAL RECOGNITION PARTICLE RECEPTOR SUBUNIT ALPHA"/>
    <property type="match status" value="1"/>
</dbReference>
<dbReference type="EMBL" id="CDMZ01005428">
    <property type="protein sequence ID" value="CEM52917.1"/>
    <property type="molecule type" value="Genomic_DNA"/>
</dbReference>
<dbReference type="Pfam" id="PF02881">
    <property type="entry name" value="SRP54_N"/>
    <property type="match status" value="1"/>
</dbReference>
<dbReference type="GO" id="GO:0016020">
    <property type="term" value="C:membrane"/>
    <property type="evidence" value="ECO:0007669"/>
    <property type="project" value="UniProtKB-SubCell"/>
</dbReference>
<keyword evidence="7" id="KW-0175">Coiled coil</keyword>
<feature type="region of interest" description="Disordered" evidence="8">
    <location>
        <begin position="487"/>
        <end position="554"/>
    </location>
</feature>
<gene>
    <name evidence="11" type="ORF">Cvel_11603</name>
</gene>
<evidence type="ECO:0000259" key="10">
    <source>
        <dbReference type="PROSITE" id="PS00300"/>
    </source>
</evidence>
<dbReference type="InterPro" id="IPR042101">
    <property type="entry name" value="SRP54_N_sf"/>
</dbReference>
<evidence type="ECO:0000256" key="6">
    <source>
        <dbReference type="ARBA" id="ARBA00023170"/>
    </source>
</evidence>
<dbReference type="InterPro" id="IPR000897">
    <property type="entry name" value="SRP54_GTPase_dom"/>
</dbReference>
<dbReference type="GO" id="GO:0006614">
    <property type="term" value="P:SRP-dependent cotranslational protein targeting to membrane"/>
    <property type="evidence" value="ECO:0007669"/>
    <property type="project" value="InterPro"/>
</dbReference>
<keyword evidence="4" id="KW-0342">GTP-binding</keyword>
<feature type="chain" id="PRO_5005192681" description="SRP54-type proteins GTP-binding domain-containing protein" evidence="9">
    <location>
        <begin position="23"/>
        <end position="554"/>
    </location>
</feature>
<feature type="compositionally biased region" description="Low complexity" evidence="8">
    <location>
        <begin position="51"/>
        <end position="62"/>
    </location>
</feature>
<accession>A0A0G4I771</accession>
<feature type="compositionally biased region" description="Basic and acidic residues" evidence="8">
    <location>
        <begin position="534"/>
        <end position="547"/>
    </location>
</feature>
<evidence type="ECO:0000256" key="8">
    <source>
        <dbReference type="SAM" id="MobiDB-lite"/>
    </source>
</evidence>
<feature type="coiled-coil region" evidence="7">
    <location>
        <begin position="446"/>
        <end position="480"/>
    </location>
</feature>
<dbReference type="GO" id="GO:0005525">
    <property type="term" value="F:GTP binding"/>
    <property type="evidence" value="ECO:0007669"/>
    <property type="project" value="UniProtKB-KW"/>
</dbReference>
<dbReference type="GO" id="GO:0003924">
    <property type="term" value="F:GTPase activity"/>
    <property type="evidence" value="ECO:0007669"/>
    <property type="project" value="TreeGrafter"/>
</dbReference>
<dbReference type="AlphaFoldDB" id="A0A0G4I771"/>
<evidence type="ECO:0000256" key="9">
    <source>
        <dbReference type="SAM" id="SignalP"/>
    </source>
</evidence>
<sequence>MRGVSSVGASFCGLCLALLTLCLETCGPSHVVAFSVGPGSHGSTGGRRIVSPSSYASSPSPLLRRRVGGRQGRSVLQMQLPDVFGWVKQTVEKNVEAAKENISKFQAGLTKSRDQFLGNIDQVFSQSISKNIEELLEDLEETLLSADLGSVTTFEILEELRETAKKKRLTAEGVKELLRTKLLKVLTTAVPRPDGQPEPEELRYMGPEKVTVYIFMGSNGMGKTTTIGKISNKLRREGKRVLVAACDTYRAAAVEQLEKWTDRAQVDIQKPQEGERRPQKMLKRVLEEALVPVEQEVVEEKVSKAGEVVETVTRKVTRPPYDVIIVDTSGRLSNNIELVDEMKAVKNACKKIVRGGAPHETLLVVDASIGRNAVDQAKIWDKEIGLSGLVVTKLDGTARAGFVVSTVRDLGLPVKLVGVGERIDDLRNFDPDTYVDALFGYDKEIAAQYEKALEKSMRESMEKEKEVQRLMQEMTKMEFNQMKEQMAQRFARGGNEEEEETEEGALTMPDMQLGDAPPKPKAPKPPTPVKQKAKVSEKLADNILRELDLDDDDD</sequence>
<proteinExistence type="inferred from homology"/>
<dbReference type="Pfam" id="PF00448">
    <property type="entry name" value="SRP54"/>
    <property type="match status" value="2"/>
</dbReference>
<dbReference type="GO" id="GO:0005737">
    <property type="term" value="C:cytoplasm"/>
    <property type="evidence" value="ECO:0007669"/>
    <property type="project" value="UniProtKB-ARBA"/>
</dbReference>
<dbReference type="InterPro" id="IPR003593">
    <property type="entry name" value="AAA+_ATPase"/>
</dbReference>
<dbReference type="SUPFAM" id="SSF47364">
    <property type="entry name" value="Domain of the SRP/SRP receptor G-proteins"/>
    <property type="match status" value="1"/>
</dbReference>
<protein>
    <recommendedName>
        <fullName evidence="10">SRP54-type proteins GTP-binding domain-containing protein</fullName>
    </recommendedName>
</protein>
<dbReference type="SMART" id="SM00963">
    <property type="entry name" value="SRP54_N"/>
    <property type="match status" value="1"/>
</dbReference>
<dbReference type="PANTHER" id="PTHR43134:SF7">
    <property type="entry name" value="CELL DIVISION PROTEIN FTSY HOMOLOG, CHLOROPLASTIC"/>
    <property type="match status" value="1"/>
</dbReference>
<dbReference type="SMART" id="SM00382">
    <property type="entry name" value="AAA"/>
    <property type="match status" value="1"/>
</dbReference>
<evidence type="ECO:0000256" key="2">
    <source>
        <dbReference type="ARBA" id="ARBA00008531"/>
    </source>
</evidence>
<evidence type="ECO:0000313" key="11">
    <source>
        <dbReference type="EMBL" id="CEM52917.1"/>
    </source>
</evidence>
<feature type="region of interest" description="Disordered" evidence="8">
    <location>
        <begin position="39"/>
        <end position="62"/>
    </location>
</feature>
<comment type="similarity">
    <text evidence="2">Belongs to the GTP-binding SRP family.</text>
</comment>
<evidence type="ECO:0000256" key="5">
    <source>
        <dbReference type="ARBA" id="ARBA00023136"/>
    </source>
</evidence>
<name>A0A0G4I771_9ALVE</name>
<reference evidence="11" key="1">
    <citation type="submission" date="2014-11" db="EMBL/GenBank/DDBJ databases">
        <authorList>
            <person name="Otto D Thomas"/>
            <person name="Naeem Raeece"/>
        </authorList>
    </citation>
    <scope>NUCLEOTIDE SEQUENCE</scope>
</reference>
<keyword evidence="6" id="KW-0675">Receptor</keyword>
<comment type="subcellular location">
    <subcellularLocation>
        <location evidence="1">Membrane</location>
        <topology evidence="1">Peripheral membrane protein</topology>
    </subcellularLocation>
</comment>
<dbReference type="InterPro" id="IPR013822">
    <property type="entry name" value="Signal_recog_particl_SRP54_hlx"/>
</dbReference>
<dbReference type="SMART" id="SM00962">
    <property type="entry name" value="SRP54"/>
    <property type="match status" value="1"/>
</dbReference>
<feature type="compositionally biased region" description="Pro residues" evidence="8">
    <location>
        <begin position="517"/>
        <end position="528"/>
    </location>
</feature>
<keyword evidence="3" id="KW-0547">Nucleotide-binding</keyword>